<dbReference type="Gramene" id="mRNA:HanXRQr2_Chr12g0548941">
    <property type="protein sequence ID" value="CDS:HanXRQr2_Chr12g0548941.1"/>
    <property type="gene ID" value="HanXRQr2_Chr12g0548941"/>
</dbReference>
<gene>
    <name evidence="1" type="ORF">HanXRQr2_Chr12g0548941</name>
</gene>
<dbReference type="AlphaFoldDB" id="A0A9K3HHP7"/>
<evidence type="ECO:0000313" key="2">
    <source>
        <dbReference type="Proteomes" id="UP000215914"/>
    </source>
</evidence>
<sequence length="83" mass="9612">MRPQSDSKICGNVHPACLDTRYEVCFFNIFTKSSNSICEFSLSTLLSQLELCILILTVKRVVIYYPPRCFSCILRSLIWNMKI</sequence>
<organism evidence="1 2">
    <name type="scientific">Helianthus annuus</name>
    <name type="common">Common sunflower</name>
    <dbReference type="NCBI Taxonomy" id="4232"/>
    <lineage>
        <taxon>Eukaryota</taxon>
        <taxon>Viridiplantae</taxon>
        <taxon>Streptophyta</taxon>
        <taxon>Embryophyta</taxon>
        <taxon>Tracheophyta</taxon>
        <taxon>Spermatophyta</taxon>
        <taxon>Magnoliopsida</taxon>
        <taxon>eudicotyledons</taxon>
        <taxon>Gunneridae</taxon>
        <taxon>Pentapetalae</taxon>
        <taxon>asterids</taxon>
        <taxon>campanulids</taxon>
        <taxon>Asterales</taxon>
        <taxon>Asteraceae</taxon>
        <taxon>Asteroideae</taxon>
        <taxon>Heliantheae alliance</taxon>
        <taxon>Heliantheae</taxon>
        <taxon>Helianthus</taxon>
    </lineage>
</organism>
<protein>
    <submittedName>
        <fullName evidence="1">Uncharacterized protein</fullName>
    </submittedName>
</protein>
<evidence type="ECO:0000313" key="1">
    <source>
        <dbReference type="EMBL" id="KAF5778560.1"/>
    </source>
</evidence>
<keyword evidence="2" id="KW-1185">Reference proteome</keyword>
<reference evidence="1" key="2">
    <citation type="submission" date="2020-06" db="EMBL/GenBank/DDBJ databases">
        <title>Helianthus annuus Genome sequencing and assembly Release 2.</title>
        <authorList>
            <person name="Gouzy J."/>
            <person name="Langlade N."/>
            <person name="Munos S."/>
        </authorList>
    </citation>
    <scope>NUCLEOTIDE SEQUENCE</scope>
    <source>
        <tissue evidence="1">Leaves</tissue>
    </source>
</reference>
<dbReference type="EMBL" id="MNCJ02000327">
    <property type="protein sequence ID" value="KAF5778560.1"/>
    <property type="molecule type" value="Genomic_DNA"/>
</dbReference>
<proteinExistence type="predicted"/>
<accession>A0A9K3HHP7</accession>
<dbReference type="Proteomes" id="UP000215914">
    <property type="component" value="Unassembled WGS sequence"/>
</dbReference>
<reference evidence="1" key="1">
    <citation type="journal article" date="2017" name="Nature">
        <title>The sunflower genome provides insights into oil metabolism, flowering and Asterid evolution.</title>
        <authorList>
            <person name="Badouin H."/>
            <person name="Gouzy J."/>
            <person name="Grassa C.J."/>
            <person name="Murat F."/>
            <person name="Staton S.E."/>
            <person name="Cottret L."/>
            <person name="Lelandais-Briere C."/>
            <person name="Owens G.L."/>
            <person name="Carrere S."/>
            <person name="Mayjonade B."/>
            <person name="Legrand L."/>
            <person name="Gill N."/>
            <person name="Kane N.C."/>
            <person name="Bowers J.E."/>
            <person name="Hubner S."/>
            <person name="Bellec A."/>
            <person name="Berard A."/>
            <person name="Berges H."/>
            <person name="Blanchet N."/>
            <person name="Boniface M.C."/>
            <person name="Brunel D."/>
            <person name="Catrice O."/>
            <person name="Chaidir N."/>
            <person name="Claudel C."/>
            <person name="Donnadieu C."/>
            <person name="Faraut T."/>
            <person name="Fievet G."/>
            <person name="Helmstetter N."/>
            <person name="King M."/>
            <person name="Knapp S.J."/>
            <person name="Lai Z."/>
            <person name="Le Paslier M.C."/>
            <person name="Lippi Y."/>
            <person name="Lorenzon L."/>
            <person name="Mandel J.R."/>
            <person name="Marage G."/>
            <person name="Marchand G."/>
            <person name="Marquand E."/>
            <person name="Bret-Mestries E."/>
            <person name="Morien E."/>
            <person name="Nambeesan S."/>
            <person name="Nguyen T."/>
            <person name="Pegot-Espagnet P."/>
            <person name="Pouilly N."/>
            <person name="Raftis F."/>
            <person name="Sallet E."/>
            <person name="Schiex T."/>
            <person name="Thomas J."/>
            <person name="Vandecasteele C."/>
            <person name="Vares D."/>
            <person name="Vear F."/>
            <person name="Vautrin S."/>
            <person name="Crespi M."/>
            <person name="Mangin B."/>
            <person name="Burke J.M."/>
            <person name="Salse J."/>
            <person name="Munos S."/>
            <person name="Vincourt P."/>
            <person name="Rieseberg L.H."/>
            <person name="Langlade N.B."/>
        </authorList>
    </citation>
    <scope>NUCLEOTIDE SEQUENCE</scope>
    <source>
        <tissue evidence="1">Leaves</tissue>
    </source>
</reference>
<comment type="caution">
    <text evidence="1">The sequence shown here is derived from an EMBL/GenBank/DDBJ whole genome shotgun (WGS) entry which is preliminary data.</text>
</comment>
<name>A0A9K3HHP7_HELAN</name>